<dbReference type="EMBL" id="SMAB01000008">
    <property type="protein sequence ID" value="TCS82553.1"/>
    <property type="molecule type" value="Genomic_DNA"/>
</dbReference>
<name>A0A4R3KHF4_9BACI</name>
<gene>
    <name evidence="1" type="ORF">EDD72_10843</name>
</gene>
<comment type="caution">
    <text evidence="1">The sequence shown here is derived from an EMBL/GenBank/DDBJ whole genome shotgun (WGS) entry which is preliminary data.</text>
</comment>
<accession>A0A4R3KHF4</accession>
<evidence type="ECO:0000313" key="2">
    <source>
        <dbReference type="Proteomes" id="UP000295788"/>
    </source>
</evidence>
<proteinExistence type="predicted"/>
<dbReference type="SUPFAM" id="SSF53649">
    <property type="entry name" value="Alkaline phosphatase-like"/>
    <property type="match status" value="1"/>
</dbReference>
<organism evidence="1 2">
    <name type="scientific">Tepidibacillus fermentans</name>
    <dbReference type="NCBI Taxonomy" id="1281767"/>
    <lineage>
        <taxon>Bacteria</taxon>
        <taxon>Bacillati</taxon>
        <taxon>Bacillota</taxon>
        <taxon>Bacilli</taxon>
        <taxon>Bacillales</taxon>
        <taxon>Bacillaceae</taxon>
        <taxon>Tepidibacillus</taxon>
    </lineage>
</organism>
<protein>
    <submittedName>
        <fullName evidence="1">Putative AlkP superfamily pyrophosphatase or phosphodiesterase</fullName>
    </submittedName>
</protein>
<reference evidence="1 2" key="1">
    <citation type="submission" date="2019-03" db="EMBL/GenBank/DDBJ databases">
        <title>Genomic Encyclopedia of Type Strains, Phase IV (KMG-IV): sequencing the most valuable type-strain genomes for metagenomic binning, comparative biology and taxonomic classification.</title>
        <authorList>
            <person name="Goeker M."/>
        </authorList>
    </citation>
    <scope>NUCLEOTIDE SEQUENCE [LARGE SCALE GENOMIC DNA]</scope>
    <source>
        <strain evidence="1 2">DSM 23802</strain>
    </source>
</reference>
<keyword evidence="2" id="KW-1185">Reference proteome</keyword>
<dbReference type="PANTHER" id="PTHR10151">
    <property type="entry name" value="ECTONUCLEOTIDE PYROPHOSPHATASE/PHOSPHODIESTERASE"/>
    <property type="match status" value="1"/>
</dbReference>
<dbReference type="InterPro" id="IPR002591">
    <property type="entry name" value="Phosphodiest/P_Trfase"/>
</dbReference>
<dbReference type="Proteomes" id="UP000295788">
    <property type="component" value="Unassembled WGS sequence"/>
</dbReference>
<dbReference type="InterPro" id="IPR017850">
    <property type="entry name" value="Alkaline_phosphatase_core_sf"/>
</dbReference>
<dbReference type="AlphaFoldDB" id="A0A4R3KHF4"/>
<dbReference type="RefSeq" id="WP_132768614.1">
    <property type="nucleotide sequence ID" value="NZ_SMAB01000008.1"/>
</dbReference>
<dbReference type="Pfam" id="PF01663">
    <property type="entry name" value="Phosphodiest"/>
    <property type="match status" value="1"/>
</dbReference>
<dbReference type="PANTHER" id="PTHR10151:SF120">
    <property type="entry name" value="BIS(5'-ADENOSYL)-TRIPHOSPHATASE"/>
    <property type="match status" value="1"/>
</dbReference>
<dbReference type="Gene3D" id="3.40.720.10">
    <property type="entry name" value="Alkaline Phosphatase, subunit A"/>
    <property type="match status" value="1"/>
</dbReference>
<evidence type="ECO:0000313" key="1">
    <source>
        <dbReference type="EMBL" id="TCS82553.1"/>
    </source>
</evidence>
<sequence>MKKIILILIDALMPEALENGIKSGKTPGLKFLMENGVYQPHCVTSFPTMTATVDSSLMTGTYSDQHKIPGLVWYDPKEKRIINYVNGAKTVLALGIRKAAKDVLYHLNQVHLNSKTKTIYEELADHGKTSGAVNFIIHRGRTVHTLKLPFLLNLITRFSLQNKKIKAADILSIGALHKPRFPGRKIFWNWNQSVFSHFGINDNYTTEVVKFIIESGHQPDFLMVYLPDHDHYLHKHIDQPLPSLEKVDQKIVQILNLFGTWEQALKQNTFIIIGDHGQTKIGKTQNHNIDLDQILAQFQVVKLGKKVHPNDQLVIGNNERMVYLYPLKKEIEKDLLNVLLQDERIDFIARKEEETVIVENHKGLKLRFAKNGAYQDPYDVNWHVHGDLAVLDVRLDGNTIEFGDYPDAFSRLYGSLFSQDIQMLVLSAKPSYEFITKTFPVHLGGGSHGSLHKTDSIVPLLVAGAKKWPKPNTRIVDLKQYILDLLEVPTT</sequence>
<dbReference type="OrthoDB" id="2381338at2"/>
<dbReference type="GO" id="GO:0016787">
    <property type="term" value="F:hydrolase activity"/>
    <property type="evidence" value="ECO:0007669"/>
    <property type="project" value="UniProtKB-ARBA"/>
</dbReference>